<sequence>MAVQNKVGLVTGGAAGIGLALTKHLLSKGWRVVIADKDVNTGKKVAKELGPDVFFLECDVSDWDSSAVMFKNAFEWAGHIDFLAANAGTAEHESLYALPEDPEPQKPNLATIEVDLLSTFYGLKLYRHYVRKSGAGGGKVVATASMAGLYPMFVAPIYGAAKHGLVGLCRAAGPRLYSSENITLNCVCPGPVDTGISPGMQKLVPEEHMTPMDVVVSAFDKFLSEDITGQVAECSGTEVFIRQPVEYSNDTARFLNQDMLKPKKFDNYYEHGSYENTD</sequence>
<dbReference type="InterPro" id="IPR020904">
    <property type="entry name" value="Sc_DH/Rdtase_CS"/>
</dbReference>
<dbReference type="PANTHER" id="PTHR44229">
    <property type="entry name" value="15-HYDROXYPROSTAGLANDIN DEHYDROGENASE [NAD(+)]"/>
    <property type="match status" value="1"/>
</dbReference>
<dbReference type="PANTHER" id="PTHR44229:SF4">
    <property type="entry name" value="15-HYDROXYPROSTAGLANDIN DEHYDROGENASE [NAD(+)]"/>
    <property type="match status" value="1"/>
</dbReference>
<dbReference type="STRING" id="576137.A0A1L7XUU6"/>
<dbReference type="Pfam" id="PF00106">
    <property type="entry name" value="adh_short"/>
    <property type="match status" value="1"/>
</dbReference>
<dbReference type="Gene3D" id="3.40.50.720">
    <property type="entry name" value="NAD(P)-binding Rossmann-like Domain"/>
    <property type="match status" value="1"/>
</dbReference>
<dbReference type="InterPro" id="IPR036291">
    <property type="entry name" value="NAD(P)-bd_dom_sf"/>
</dbReference>
<keyword evidence="5" id="KW-1185">Reference proteome</keyword>
<dbReference type="PROSITE" id="PS00061">
    <property type="entry name" value="ADH_SHORT"/>
    <property type="match status" value="1"/>
</dbReference>
<evidence type="ECO:0000313" key="4">
    <source>
        <dbReference type="EMBL" id="CZR68757.1"/>
    </source>
</evidence>
<dbReference type="GO" id="GO:0005737">
    <property type="term" value="C:cytoplasm"/>
    <property type="evidence" value="ECO:0007669"/>
    <property type="project" value="TreeGrafter"/>
</dbReference>
<organism evidence="4 5">
    <name type="scientific">Phialocephala subalpina</name>
    <dbReference type="NCBI Taxonomy" id="576137"/>
    <lineage>
        <taxon>Eukaryota</taxon>
        <taxon>Fungi</taxon>
        <taxon>Dikarya</taxon>
        <taxon>Ascomycota</taxon>
        <taxon>Pezizomycotina</taxon>
        <taxon>Leotiomycetes</taxon>
        <taxon>Helotiales</taxon>
        <taxon>Mollisiaceae</taxon>
        <taxon>Phialocephala</taxon>
        <taxon>Phialocephala fortinii species complex</taxon>
    </lineage>
</organism>
<dbReference type="GO" id="GO:0016616">
    <property type="term" value="F:oxidoreductase activity, acting on the CH-OH group of donors, NAD or NADP as acceptor"/>
    <property type="evidence" value="ECO:0007669"/>
    <property type="project" value="TreeGrafter"/>
</dbReference>
<name>A0A1L7XUU6_9HELO</name>
<reference evidence="4 5" key="1">
    <citation type="submission" date="2016-03" db="EMBL/GenBank/DDBJ databases">
        <authorList>
            <person name="Ploux O."/>
        </authorList>
    </citation>
    <scope>NUCLEOTIDE SEQUENCE [LARGE SCALE GENOMIC DNA]</scope>
    <source>
        <strain evidence="4 5">UAMH 11012</strain>
    </source>
</reference>
<accession>A0A1L7XUU6</accession>
<evidence type="ECO:0000313" key="5">
    <source>
        <dbReference type="Proteomes" id="UP000184330"/>
    </source>
</evidence>
<dbReference type="PRINTS" id="PR00081">
    <property type="entry name" value="GDHRDH"/>
</dbReference>
<dbReference type="EMBL" id="FJOG01000059">
    <property type="protein sequence ID" value="CZR68757.1"/>
    <property type="molecule type" value="Genomic_DNA"/>
</dbReference>
<proteinExistence type="inferred from homology"/>
<keyword evidence="2" id="KW-0521">NADP</keyword>
<evidence type="ECO:0000256" key="3">
    <source>
        <dbReference type="ARBA" id="ARBA00023002"/>
    </source>
</evidence>
<protein>
    <submittedName>
        <fullName evidence="4">Related to 15-hydroxyprostaglandin dehydrogenase (NAD(+))</fullName>
    </submittedName>
</protein>
<dbReference type="InterPro" id="IPR002347">
    <property type="entry name" value="SDR_fam"/>
</dbReference>
<evidence type="ECO:0000256" key="2">
    <source>
        <dbReference type="ARBA" id="ARBA00022857"/>
    </source>
</evidence>
<dbReference type="OrthoDB" id="5371740at2759"/>
<comment type="similarity">
    <text evidence="1">Belongs to the short-chain dehydrogenases/reductases (SDR) family.</text>
</comment>
<keyword evidence="3" id="KW-0560">Oxidoreductase</keyword>
<dbReference type="Proteomes" id="UP000184330">
    <property type="component" value="Unassembled WGS sequence"/>
</dbReference>
<dbReference type="AlphaFoldDB" id="A0A1L7XUU6"/>
<dbReference type="SUPFAM" id="SSF51735">
    <property type="entry name" value="NAD(P)-binding Rossmann-fold domains"/>
    <property type="match status" value="1"/>
</dbReference>
<gene>
    <name evidence="4" type="ORF">PAC_18656</name>
</gene>
<evidence type="ECO:0000256" key="1">
    <source>
        <dbReference type="ARBA" id="ARBA00006484"/>
    </source>
</evidence>